<feature type="region of interest" description="Disordered" evidence="1">
    <location>
        <begin position="294"/>
        <end position="329"/>
    </location>
</feature>
<dbReference type="Proteomes" id="UP000285883">
    <property type="component" value="Unassembled WGS sequence"/>
</dbReference>
<evidence type="ECO:0000256" key="1">
    <source>
        <dbReference type="SAM" id="MobiDB-lite"/>
    </source>
</evidence>
<reference evidence="6 7" key="2">
    <citation type="submission" date="2018-07" db="EMBL/GenBank/DDBJ databases">
        <title>Genome sequencing of oomycete isolates from Chile give support for New Zealand origin for Phytophthora kernoviae and make available the first Nothophytophthora sp. genome.</title>
        <authorList>
            <person name="Studholme D.J."/>
            <person name="Sanfuentes E."/>
            <person name="Panda P."/>
            <person name="Hill R."/>
            <person name="Sambles C."/>
            <person name="Grant M."/>
            <person name="Williams N.M."/>
            <person name="Mcdougal R.L."/>
        </authorList>
    </citation>
    <scope>NUCLEOTIDE SEQUENCE [LARGE SCALE GENOMIC DNA]</scope>
    <source>
        <strain evidence="4">Chile2</strain>
        <strain evidence="5">Chile4</strain>
    </source>
</reference>
<protein>
    <recommendedName>
        <fullName evidence="2">Myb-like domain-containing protein</fullName>
    </recommendedName>
</protein>
<dbReference type="PANTHER" id="PTHR16124">
    <property type="entry name" value="MIS18-BINDING PROTEIN 1"/>
    <property type="match status" value="1"/>
</dbReference>
<name>A0A3R7K0U8_9STRA</name>
<keyword evidence="6" id="KW-1185">Reference proteome</keyword>
<feature type="region of interest" description="Disordered" evidence="1">
    <location>
        <begin position="1"/>
        <end position="98"/>
    </location>
</feature>
<dbReference type="Proteomes" id="UP000285624">
    <property type="component" value="Unassembled WGS sequence"/>
</dbReference>
<reference evidence="3" key="3">
    <citation type="submission" date="2020-06" db="EMBL/GenBank/DDBJ databases">
        <authorList>
            <person name="Studholme D.J."/>
        </authorList>
    </citation>
    <scope>NUCLEOTIDE SEQUENCE</scope>
    <source>
        <strain evidence="3">NZFS 3630</strain>
    </source>
</reference>
<dbReference type="GO" id="GO:0000775">
    <property type="term" value="C:chromosome, centromeric region"/>
    <property type="evidence" value="ECO:0007669"/>
    <property type="project" value="TreeGrafter"/>
</dbReference>
<evidence type="ECO:0000313" key="6">
    <source>
        <dbReference type="Proteomes" id="UP000285624"/>
    </source>
</evidence>
<proteinExistence type="predicted"/>
<dbReference type="STRING" id="325452.A0A3R7K0U8"/>
<dbReference type="AlphaFoldDB" id="A0A3R7K0U8"/>
<accession>A0A3R7K0U8</accession>
<evidence type="ECO:0000313" key="3">
    <source>
        <dbReference type="EMBL" id="KAG2525546.1"/>
    </source>
</evidence>
<evidence type="ECO:0000313" key="4">
    <source>
        <dbReference type="EMBL" id="RLM95331.1"/>
    </source>
</evidence>
<reference evidence="3" key="1">
    <citation type="journal article" date="2015" name="Genom Data">
        <title>Genome sequences of six Phytophthora species associated with forests in New Zealand.</title>
        <authorList>
            <person name="Studholme D.J."/>
            <person name="McDougal R.L."/>
            <person name="Sambles C."/>
            <person name="Hansen E."/>
            <person name="Hardy G."/>
            <person name="Grant M."/>
            <person name="Ganley R.J."/>
            <person name="Williams N.M."/>
        </authorList>
    </citation>
    <scope>NUCLEOTIDE SEQUENCE</scope>
    <source>
        <strain evidence="3">NZFS 3630</strain>
    </source>
</reference>
<evidence type="ECO:0000313" key="7">
    <source>
        <dbReference type="Proteomes" id="UP000285883"/>
    </source>
</evidence>
<feature type="compositionally biased region" description="Acidic residues" evidence="1">
    <location>
        <begin position="226"/>
        <end position="236"/>
    </location>
</feature>
<feature type="compositionally biased region" description="Basic residues" evidence="1">
    <location>
        <begin position="59"/>
        <end position="78"/>
    </location>
</feature>
<gene>
    <name evidence="4" type="ORF">BBI17_003197</name>
    <name evidence="5" type="ORF">BBO99_00004008</name>
    <name evidence="3" type="ORF">JM18_004845</name>
</gene>
<feature type="domain" description="Myb-like" evidence="2">
    <location>
        <begin position="87"/>
        <end position="136"/>
    </location>
</feature>
<dbReference type="Proteomes" id="UP000792063">
    <property type="component" value="Unassembled WGS sequence"/>
</dbReference>
<dbReference type="EMBL" id="MAYM02002388">
    <property type="protein sequence ID" value="RLM95331.1"/>
    <property type="molecule type" value="Genomic_DNA"/>
</dbReference>
<sequence>MVKKKWKRSSLERMEETTSFEPEPEEEVMIQKRLFQSPEPKKKERKRKVKAEKSDGREKKRKKGVERARSPKSTKRTSNKPLLNESGPEEEEDVWTSEQLEALSDAKLKIPTTASNFWVQVAQFVPGKSAKDCQKKTFAQFRSPPTNRKPAKKATKQTMEAVIPAKIARAGSNRFKKQVREFVEEYEKKHVDDLFDTTPSKKGLPELPEFDSLKSPVLTTPSRSFDEDDSDIDDEAPGLLKRLTARKRDDIDSYVLCINRQHVAGGGEMKGGKKKAVQLVEECGSHFLKGIVSPGGTTHVRVEKDGSSSESEDKDDYHSSEEEEDCDIF</sequence>
<dbReference type="SUPFAM" id="SSF46689">
    <property type="entry name" value="Homeodomain-like"/>
    <property type="match status" value="1"/>
</dbReference>
<evidence type="ECO:0000259" key="2">
    <source>
        <dbReference type="PROSITE" id="PS50090"/>
    </source>
</evidence>
<feature type="region of interest" description="Disordered" evidence="1">
    <location>
        <begin position="137"/>
        <end position="157"/>
    </location>
</feature>
<dbReference type="InterPro" id="IPR009057">
    <property type="entry name" value="Homeodomain-like_sf"/>
</dbReference>
<evidence type="ECO:0000313" key="5">
    <source>
        <dbReference type="EMBL" id="RLN81083.1"/>
    </source>
</evidence>
<dbReference type="InterPro" id="IPR039110">
    <property type="entry name" value="KNL2-like"/>
</dbReference>
<dbReference type="PROSITE" id="PS50090">
    <property type="entry name" value="MYB_LIKE"/>
    <property type="match status" value="1"/>
</dbReference>
<dbReference type="InterPro" id="IPR001005">
    <property type="entry name" value="SANT/Myb"/>
</dbReference>
<dbReference type="EMBL" id="MBDN02000089">
    <property type="protein sequence ID" value="RLN81083.1"/>
    <property type="molecule type" value="Genomic_DNA"/>
</dbReference>
<organism evidence="4 7">
    <name type="scientific">Phytophthora kernoviae</name>
    <dbReference type="NCBI Taxonomy" id="325452"/>
    <lineage>
        <taxon>Eukaryota</taxon>
        <taxon>Sar</taxon>
        <taxon>Stramenopiles</taxon>
        <taxon>Oomycota</taxon>
        <taxon>Peronosporomycetes</taxon>
        <taxon>Peronosporales</taxon>
        <taxon>Peronosporaceae</taxon>
        <taxon>Phytophthora</taxon>
    </lineage>
</organism>
<feature type="region of interest" description="Disordered" evidence="1">
    <location>
        <begin position="197"/>
        <end position="236"/>
    </location>
</feature>
<dbReference type="Gene3D" id="1.10.10.60">
    <property type="entry name" value="Homeodomain-like"/>
    <property type="match status" value="1"/>
</dbReference>
<comment type="caution">
    <text evidence="4">The sequence shown here is derived from an EMBL/GenBank/DDBJ whole genome shotgun (WGS) entry which is preliminary data.</text>
</comment>
<dbReference type="PANTHER" id="PTHR16124:SF3">
    <property type="entry name" value="MIS18-BINDING PROTEIN 1"/>
    <property type="match status" value="1"/>
</dbReference>
<dbReference type="EMBL" id="JPWU03000122">
    <property type="protein sequence ID" value="KAG2525546.1"/>
    <property type="molecule type" value="Genomic_DNA"/>
</dbReference>